<dbReference type="PANTHER" id="PTHR42924">
    <property type="entry name" value="EXONUCLEASE"/>
    <property type="match status" value="1"/>
</dbReference>
<dbReference type="EMBL" id="JAVRHZ010000001">
    <property type="protein sequence ID" value="MDT0555051.1"/>
    <property type="molecule type" value="Genomic_DNA"/>
</dbReference>
<dbReference type="Pfam" id="PF13476">
    <property type="entry name" value="AAA_23"/>
    <property type="match status" value="1"/>
</dbReference>
<comment type="caution">
    <text evidence="3">The sequence shown here is derived from an EMBL/GenBank/DDBJ whole genome shotgun (WGS) entry which is preliminary data.</text>
</comment>
<dbReference type="InterPro" id="IPR003141">
    <property type="entry name" value="Pol/His_phosphatase_N"/>
</dbReference>
<accession>A0ABU2YA33</accession>
<proteinExistence type="predicted"/>
<dbReference type="SMART" id="SM00481">
    <property type="entry name" value="POLIIIAc"/>
    <property type="match status" value="1"/>
</dbReference>
<dbReference type="Proteomes" id="UP001254488">
    <property type="component" value="Unassembled WGS sequence"/>
</dbReference>
<dbReference type="PANTHER" id="PTHR42924:SF3">
    <property type="entry name" value="POLYMERASE_HISTIDINOL PHOSPHATASE N-TERMINAL DOMAIN-CONTAINING PROTEIN"/>
    <property type="match status" value="1"/>
</dbReference>
<dbReference type="InterPro" id="IPR054787">
    <property type="entry name" value="TrlF_ATPase"/>
</dbReference>
<dbReference type="SUPFAM" id="SSF89550">
    <property type="entry name" value="PHP domain-like"/>
    <property type="match status" value="1"/>
</dbReference>
<feature type="coiled-coil region" evidence="1">
    <location>
        <begin position="415"/>
        <end position="445"/>
    </location>
</feature>
<name>A0ABU2YA33_9FLAO</name>
<evidence type="ECO:0000313" key="3">
    <source>
        <dbReference type="EMBL" id="MDT0555051.1"/>
    </source>
</evidence>
<evidence type="ECO:0000313" key="4">
    <source>
        <dbReference type="Proteomes" id="UP001254488"/>
    </source>
</evidence>
<reference evidence="3 4" key="1">
    <citation type="submission" date="2023-09" db="EMBL/GenBank/DDBJ databases">
        <authorList>
            <person name="Rey-Velasco X."/>
        </authorList>
    </citation>
    <scope>NUCLEOTIDE SEQUENCE [LARGE SCALE GENOMIC DNA]</scope>
    <source>
        <strain evidence="3 4">W242</strain>
    </source>
</reference>
<dbReference type="NCBIfam" id="NF045780">
    <property type="entry name" value="TrlF_fam_ATP"/>
    <property type="match status" value="1"/>
</dbReference>
<dbReference type="Gene3D" id="3.20.20.140">
    <property type="entry name" value="Metal-dependent hydrolases"/>
    <property type="match status" value="1"/>
</dbReference>
<dbReference type="RefSeq" id="WP_311332003.1">
    <property type="nucleotide sequence ID" value="NZ_JAVRHZ010000001.1"/>
</dbReference>
<dbReference type="InterPro" id="IPR038729">
    <property type="entry name" value="Rad50/SbcC_AAA"/>
</dbReference>
<dbReference type="InterPro" id="IPR003959">
    <property type="entry name" value="ATPase_AAA_core"/>
</dbReference>
<protein>
    <submittedName>
        <fullName evidence="3">AAA family ATPase</fullName>
    </submittedName>
</protein>
<keyword evidence="1" id="KW-0175">Coiled coil</keyword>
<dbReference type="Pfam" id="PF13304">
    <property type="entry name" value="AAA_21"/>
    <property type="match status" value="1"/>
</dbReference>
<feature type="coiled-coil region" evidence="1">
    <location>
        <begin position="528"/>
        <end position="619"/>
    </location>
</feature>
<dbReference type="InterPro" id="IPR004013">
    <property type="entry name" value="PHP_dom"/>
</dbReference>
<dbReference type="CDD" id="cd07432">
    <property type="entry name" value="PHP_HisPPase"/>
    <property type="match status" value="1"/>
</dbReference>
<dbReference type="InterPro" id="IPR052018">
    <property type="entry name" value="PHP_domain"/>
</dbReference>
<organism evidence="3 4">
    <name type="scientific">Patiriisocius hiemis</name>
    <dbReference type="NCBI Taxonomy" id="3075604"/>
    <lineage>
        <taxon>Bacteria</taxon>
        <taxon>Pseudomonadati</taxon>
        <taxon>Bacteroidota</taxon>
        <taxon>Flavobacteriia</taxon>
        <taxon>Flavobacteriales</taxon>
        <taxon>Flavobacteriaceae</taxon>
        <taxon>Patiriisocius</taxon>
    </lineage>
</organism>
<evidence type="ECO:0000256" key="1">
    <source>
        <dbReference type="SAM" id="Coils"/>
    </source>
</evidence>
<dbReference type="Gene3D" id="3.40.50.300">
    <property type="entry name" value="P-loop containing nucleotide triphosphate hydrolases"/>
    <property type="match status" value="2"/>
</dbReference>
<dbReference type="Pfam" id="PF02811">
    <property type="entry name" value="PHP"/>
    <property type="match status" value="1"/>
</dbReference>
<gene>
    <name evidence="3" type="ORF">RM538_03485</name>
</gene>
<sequence>MTIGAKFLRADLHIHSYGEDYGSYDVYDHTMTPEAIVDTAIEKGLKIISITDHNEIQNSRIAINYSKDKDILVIPGIEVSTTQGHLLLYFETFKNLSDCFGKLTVSADKKTCQQGIVQCLDLAEQYNGIGVLAHIEVDSGFEKTIGRFGPQMEEVFKHKNLYGLEINTKRSVDFYTDLDEDDNRKRLINLRRAELELTEDYNLPKLMSSDAHTLIKLGTNAEGEKKVTRIKVDELNYHSFKIALQSQESRIRLEEFIPEKRPLIKSIKIEGGLLDNMVVNLSPNLTCIIGSRGAGKSTLLEVIRETSGNKSLSKVVDSEVWPQKASLVFEDEAGQVIEFGREKNNITENITDPLNGISKVDIESYGQGETADTIQHSDENPIILVNFLDSFLDLSSLKLEEKDIQNKLLDNQSESRKLRLELLSLKETKKALLNEQKKLKSLEKEKAGDLVKFQNGLIKERQIRKVLIEDLNDLVKSYREVLSDNDTFEAFESLTDEEIIVGKDYFKKVKDLVSQFSKIVSKKSGELNDALNIKIKELQVELNNWKEKEKTIQEKIDKKKKELEAQGIPFDLGKINQISKDIIELTARVKKLENSQKLLKELDKTRKELLTKRADLKRKLYYNRYAFADIINQNLKNTLDGLFITVKYEEGKYSDIFESQLKSVMEWKTARVPKATVISKQMTPLEFVDACKKNDIAKFKTIKDSEGNRLLNDYDITSIITRIMKDYTYEDFEAIDFEDRPSISVTKVFKDENGKTIRNTKSISQLSLGQQQSVLLGILMLSKSKNPLVIDQPEDNLDSEFIFKTIVKNLRKIKESRQVIIVTHNPNIAVLGDAELIIPLKSTSVKSHILDSGSIDRTETRVICCEILEGGKSAFKQRQFIYGI</sequence>
<dbReference type="SUPFAM" id="SSF52540">
    <property type="entry name" value="P-loop containing nucleoside triphosphate hydrolases"/>
    <property type="match status" value="1"/>
</dbReference>
<evidence type="ECO:0000259" key="2">
    <source>
        <dbReference type="SMART" id="SM00481"/>
    </source>
</evidence>
<feature type="domain" description="Polymerase/histidinol phosphatase N-terminal" evidence="2">
    <location>
        <begin position="10"/>
        <end position="83"/>
    </location>
</feature>
<dbReference type="InterPro" id="IPR016195">
    <property type="entry name" value="Pol/histidinol_Pase-like"/>
</dbReference>
<dbReference type="InterPro" id="IPR027417">
    <property type="entry name" value="P-loop_NTPase"/>
</dbReference>
<keyword evidence="4" id="KW-1185">Reference proteome</keyword>